<evidence type="ECO:0000313" key="8">
    <source>
        <dbReference type="Proteomes" id="UP000694941"/>
    </source>
</evidence>
<dbReference type="Pfam" id="PF01593">
    <property type="entry name" value="Amino_oxidase"/>
    <property type="match status" value="1"/>
</dbReference>
<evidence type="ECO:0000313" key="9">
    <source>
        <dbReference type="RefSeq" id="XP_022235287.1"/>
    </source>
</evidence>
<dbReference type="Gene3D" id="3.50.50.60">
    <property type="entry name" value="FAD/NAD(P)-binding domain"/>
    <property type="match status" value="1"/>
</dbReference>
<dbReference type="PRINTS" id="PR00757">
    <property type="entry name" value="AMINEOXDASEF"/>
</dbReference>
<keyword evidence="6" id="KW-0472">Membrane</keyword>
<dbReference type="RefSeq" id="XP_022235287.1">
    <property type="nucleotide sequence ID" value="XM_022379579.1"/>
</dbReference>
<feature type="transmembrane region" description="Helical" evidence="6">
    <location>
        <begin position="100"/>
        <end position="120"/>
    </location>
</feature>
<evidence type="ECO:0000256" key="4">
    <source>
        <dbReference type="ARBA" id="ARBA00023002"/>
    </source>
</evidence>
<gene>
    <name evidence="9" type="primary">LOC111083224</name>
</gene>
<comment type="cofactor">
    <cofactor evidence="1 6">
        <name>FAD</name>
        <dbReference type="ChEBI" id="CHEBI:57692"/>
    </cofactor>
</comment>
<keyword evidence="6" id="KW-0274">FAD</keyword>
<keyword evidence="8" id="KW-1185">Reference proteome</keyword>
<dbReference type="PANTHER" id="PTHR43563:SF14">
    <property type="entry name" value="AMINE OXIDASE"/>
    <property type="match status" value="1"/>
</dbReference>
<evidence type="ECO:0000256" key="6">
    <source>
        <dbReference type="RuleBase" id="RU362067"/>
    </source>
</evidence>
<dbReference type="InterPro" id="IPR002937">
    <property type="entry name" value="Amino_oxidase"/>
</dbReference>
<feature type="domain" description="Amine oxidase" evidence="7">
    <location>
        <begin position="5"/>
        <end position="70"/>
    </location>
</feature>
<dbReference type="SUPFAM" id="SSF51905">
    <property type="entry name" value="FAD/NAD(P)-binding domain"/>
    <property type="match status" value="1"/>
</dbReference>
<evidence type="ECO:0000256" key="2">
    <source>
        <dbReference type="ARBA" id="ARBA00004362"/>
    </source>
</evidence>
<evidence type="ECO:0000256" key="5">
    <source>
        <dbReference type="ARBA" id="ARBA00048448"/>
    </source>
</evidence>
<keyword evidence="6" id="KW-0812">Transmembrane</keyword>
<keyword evidence="6" id="KW-0285">Flavoprotein</keyword>
<protein>
    <recommendedName>
        <fullName evidence="6">Amine oxidase</fullName>
        <ecNumber evidence="6">1.4.3.-</ecNumber>
    </recommendedName>
</protein>
<comment type="subcellular location">
    <subcellularLocation>
        <location evidence="2">Mitochondrion outer membrane</location>
        <topology evidence="2">Single-pass type IV membrane protein</topology>
        <orientation evidence="2">Cytoplasmic side</orientation>
    </subcellularLocation>
</comment>
<comment type="catalytic activity">
    <reaction evidence="5">
        <text>a secondary aliphatic amine + O2 + H2O = a primary amine + an aldehyde + H2O2</text>
        <dbReference type="Rhea" id="RHEA:26414"/>
        <dbReference type="ChEBI" id="CHEBI:15377"/>
        <dbReference type="ChEBI" id="CHEBI:15379"/>
        <dbReference type="ChEBI" id="CHEBI:16240"/>
        <dbReference type="ChEBI" id="CHEBI:17478"/>
        <dbReference type="ChEBI" id="CHEBI:58855"/>
        <dbReference type="ChEBI" id="CHEBI:65296"/>
        <dbReference type="EC" id="1.4.3.4"/>
    </reaction>
</comment>
<dbReference type="InterPro" id="IPR036188">
    <property type="entry name" value="FAD/NAD-bd_sf"/>
</dbReference>
<accession>A0ABM1RV82</accession>
<comment type="similarity">
    <text evidence="3 6">Belongs to the flavin monoamine oxidase family.</text>
</comment>
<dbReference type="InterPro" id="IPR050703">
    <property type="entry name" value="Flavin_MAO"/>
</dbReference>
<evidence type="ECO:0000256" key="3">
    <source>
        <dbReference type="ARBA" id="ARBA00005995"/>
    </source>
</evidence>
<reference evidence="9" key="1">
    <citation type="submission" date="2025-08" db="UniProtKB">
        <authorList>
            <consortium name="RefSeq"/>
        </authorList>
    </citation>
    <scope>IDENTIFICATION</scope>
    <source>
        <tissue evidence="9">Muscle</tissue>
    </source>
</reference>
<sequence length="128" mass="14246">MDLFQNWAHEPYTGGCPVGNFVPGVMEFVPLHLRSPFKSVHWAGTEMSSVWIGYMDGAVSAGQRAALDVLRVLHPFLFMEDELRAHPKIAIKYKPIQKSFNAKFFGLLVGLGIVVAAVVFKTKLPFLV</sequence>
<dbReference type="Proteomes" id="UP000694941">
    <property type="component" value="Unplaced"/>
</dbReference>
<dbReference type="EC" id="1.4.3.-" evidence="6"/>
<dbReference type="InterPro" id="IPR001613">
    <property type="entry name" value="Flavin_amine_oxidase"/>
</dbReference>
<organism evidence="8 9">
    <name type="scientific">Limulus polyphemus</name>
    <name type="common">Atlantic horseshoe crab</name>
    <dbReference type="NCBI Taxonomy" id="6850"/>
    <lineage>
        <taxon>Eukaryota</taxon>
        <taxon>Metazoa</taxon>
        <taxon>Ecdysozoa</taxon>
        <taxon>Arthropoda</taxon>
        <taxon>Chelicerata</taxon>
        <taxon>Merostomata</taxon>
        <taxon>Xiphosura</taxon>
        <taxon>Limulidae</taxon>
        <taxon>Limulus</taxon>
    </lineage>
</organism>
<dbReference type="PANTHER" id="PTHR43563">
    <property type="entry name" value="AMINE OXIDASE"/>
    <property type="match status" value="1"/>
</dbReference>
<keyword evidence="6" id="KW-1133">Transmembrane helix</keyword>
<proteinExistence type="inferred from homology"/>
<name>A0ABM1RV82_LIMPO</name>
<dbReference type="GeneID" id="111083224"/>
<evidence type="ECO:0000259" key="7">
    <source>
        <dbReference type="Pfam" id="PF01593"/>
    </source>
</evidence>
<evidence type="ECO:0000256" key="1">
    <source>
        <dbReference type="ARBA" id="ARBA00001974"/>
    </source>
</evidence>
<keyword evidence="4 6" id="KW-0560">Oxidoreductase</keyword>